<comment type="caution">
    <text evidence="2">The sequence shown here is derived from an EMBL/GenBank/DDBJ whole genome shotgun (WGS) entry which is preliminary data.</text>
</comment>
<accession>A0A841EML1</accession>
<reference evidence="2 3" key="1">
    <citation type="submission" date="2020-08" db="EMBL/GenBank/DDBJ databases">
        <title>Functional genomics of gut bacteria from endangered species of beetles.</title>
        <authorList>
            <person name="Carlos-Shanley C."/>
        </authorList>
    </citation>
    <scope>NUCLEOTIDE SEQUENCE [LARGE SCALE GENOMIC DNA]</scope>
    <source>
        <strain evidence="2 3">S00070</strain>
    </source>
</reference>
<keyword evidence="3" id="KW-1185">Reference proteome</keyword>
<evidence type="ECO:0000313" key="2">
    <source>
        <dbReference type="EMBL" id="MBB6002659.1"/>
    </source>
</evidence>
<feature type="transmembrane region" description="Helical" evidence="1">
    <location>
        <begin position="132"/>
        <end position="155"/>
    </location>
</feature>
<dbReference type="AlphaFoldDB" id="A0A841EML1"/>
<feature type="transmembrane region" description="Helical" evidence="1">
    <location>
        <begin position="204"/>
        <end position="226"/>
    </location>
</feature>
<feature type="transmembrane region" description="Helical" evidence="1">
    <location>
        <begin position="73"/>
        <end position="95"/>
    </location>
</feature>
<dbReference type="GO" id="GO:0016740">
    <property type="term" value="F:transferase activity"/>
    <property type="evidence" value="ECO:0007669"/>
    <property type="project" value="UniProtKB-KW"/>
</dbReference>
<keyword evidence="2" id="KW-0808">Transferase</keyword>
<sequence>MHYSVPEWLSPLFLIAICIPFIMIVLWVRKVTFTQHRHFTYKAVAIFYIVYLLYISLASFSGWFDKVSFPPAVLLYTTFPYAFLLFGVISNLKIYQNILEKTNLEDLVKLHIFRLIGVFFVLLAFYDALPKAFAYVAGFGDIITAISSIFVVKAIQTKKSYAKKLTYFWNIFGTIDILFTAIAANVLTKISIETGSMGVDTLAVFPFCIIPAFAPPTILFLHWSIFKKLQKKST</sequence>
<dbReference type="EMBL" id="JACHKT010000007">
    <property type="protein sequence ID" value="MBB6002659.1"/>
    <property type="molecule type" value="Genomic_DNA"/>
</dbReference>
<feature type="transmembrane region" description="Helical" evidence="1">
    <location>
        <begin position="40"/>
        <end position="61"/>
    </location>
</feature>
<dbReference type="RefSeq" id="WP_184132123.1">
    <property type="nucleotide sequence ID" value="NZ_JACHKT010000007.1"/>
</dbReference>
<keyword evidence="1" id="KW-0472">Membrane</keyword>
<dbReference type="Proteomes" id="UP000524404">
    <property type="component" value="Unassembled WGS sequence"/>
</dbReference>
<feature type="transmembrane region" description="Helical" evidence="1">
    <location>
        <begin position="12"/>
        <end position="28"/>
    </location>
</feature>
<protein>
    <submittedName>
        <fullName evidence="2">Glucan phosphoethanolaminetransferase (Alkaline phosphatase superfamily)</fullName>
    </submittedName>
</protein>
<organism evidence="2 3">
    <name type="scientific">Arcicella rosea</name>
    <dbReference type="NCBI Taxonomy" id="502909"/>
    <lineage>
        <taxon>Bacteria</taxon>
        <taxon>Pseudomonadati</taxon>
        <taxon>Bacteroidota</taxon>
        <taxon>Cytophagia</taxon>
        <taxon>Cytophagales</taxon>
        <taxon>Flectobacillaceae</taxon>
        <taxon>Arcicella</taxon>
    </lineage>
</organism>
<evidence type="ECO:0000313" key="3">
    <source>
        <dbReference type="Proteomes" id="UP000524404"/>
    </source>
</evidence>
<proteinExistence type="predicted"/>
<keyword evidence="1" id="KW-0812">Transmembrane</keyword>
<keyword evidence="1" id="KW-1133">Transmembrane helix</keyword>
<gene>
    <name evidence="2" type="ORF">HNP25_001311</name>
</gene>
<evidence type="ECO:0000256" key="1">
    <source>
        <dbReference type="SAM" id="Phobius"/>
    </source>
</evidence>
<feature type="transmembrane region" description="Helical" evidence="1">
    <location>
        <begin position="167"/>
        <end position="192"/>
    </location>
</feature>
<name>A0A841EML1_9BACT</name>
<feature type="transmembrane region" description="Helical" evidence="1">
    <location>
        <begin position="107"/>
        <end position="126"/>
    </location>
</feature>